<dbReference type="Proteomes" id="UP000017396">
    <property type="component" value="Chromosome"/>
</dbReference>
<dbReference type="AlphaFoldDB" id="U5QG02"/>
<reference evidence="1 2" key="1">
    <citation type="journal article" date="2013" name="PLoS ONE">
        <title>Cultivation and Complete Genome Sequencing of Gloeobacter kilaueensis sp. nov., from a Lava Cave in Kilauea Caldera, Hawai'i.</title>
        <authorList>
            <person name="Saw J.H."/>
            <person name="Schatz M."/>
            <person name="Brown M.V."/>
            <person name="Kunkel D.D."/>
            <person name="Foster J.S."/>
            <person name="Shick H."/>
            <person name="Christensen S."/>
            <person name="Hou S."/>
            <person name="Wan X."/>
            <person name="Donachie S.P."/>
        </authorList>
    </citation>
    <scope>NUCLEOTIDE SEQUENCE [LARGE SCALE GENOMIC DNA]</scope>
    <source>
        <strain evidence="2">JS</strain>
    </source>
</reference>
<name>U5QG02_GLOK1</name>
<proteinExistence type="predicted"/>
<sequence length="44" mass="5098">MIWLANRECRENLEGTFAITGIGVARGSTDEYFFSQIFLNEQLR</sequence>
<dbReference type="OrthoDB" id="68195at2"/>
<protein>
    <submittedName>
        <fullName evidence="1">Uncharacterized protein</fullName>
    </submittedName>
</protein>
<dbReference type="HOGENOM" id="CLU_3216836_0_0_3"/>
<dbReference type="EMBL" id="CP003587">
    <property type="protein sequence ID" value="AGY56569.1"/>
    <property type="molecule type" value="Genomic_DNA"/>
</dbReference>
<evidence type="ECO:0000313" key="1">
    <source>
        <dbReference type="EMBL" id="AGY56569.1"/>
    </source>
</evidence>
<keyword evidence="2" id="KW-1185">Reference proteome</keyword>
<dbReference type="STRING" id="1183438.GKIL_0322"/>
<gene>
    <name evidence="1" type="ORF">GKIL_0322</name>
</gene>
<organism evidence="1 2">
    <name type="scientific">Gloeobacter kilaueensis (strain ATCC BAA-2537 / CCAP 1431/1 / ULC 316 / JS1)</name>
    <dbReference type="NCBI Taxonomy" id="1183438"/>
    <lineage>
        <taxon>Bacteria</taxon>
        <taxon>Bacillati</taxon>
        <taxon>Cyanobacteriota</taxon>
        <taxon>Cyanophyceae</taxon>
        <taxon>Gloeobacterales</taxon>
        <taxon>Gloeobacteraceae</taxon>
        <taxon>Gloeobacter</taxon>
    </lineage>
</organism>
<accession>U5QG02</accession>
<evidence type="ECO:0000313" key="2">
    <source>
        <dbReference type="Proteomes" id="UP000017396"/>
    </source>
</evidence>
<dbReference type="RefSeq" id="WP_023171582.1">
    <property type="nucleotide sequence ID" value="NC_022600.1"/>
</dbReference>
<dbReference type="KEGG" id="glj:GKIL_0322"/>